<dbReference type="GO" id="GO:0003676">
    <property type="term" value="F:nucleic acid binding"/>
    <property type="evidence" value="ECO:0007669"/>
    <property type="project" value="InterPro"/>
</dbReference>
<dbReference type="EMBL" id="WIUZ02000002">
    <property type="protein sequence ID" value="KAF9791032.1"/>
    <property type="molecule type" value="Genomic_DNA"/>
</dbReference>
<feature type="compositionally biased region" description="Acidic residues" evidence="6">
    <location>
        <begin position="388"/>
        <end position="398"/>
    </location>
</feature>
<dbReference type="InterPro" id="IPR001650">
    <property type="entry name" value="Helicase_C-like"/>
</dbReference>
<reference evidence="9" key="2">
    <citation type="submission" date="2020-11" db="EMBL/GenBank/DDBJ databases">
        <authorList>
            <consortium name="DOE Joint Genome Institute"/>
            <person name="Kuo A."/>
            <person name="Miyauchi S."/>
            <person name="Kiss E."/>
            <person name="Drula E."/>
            <person name="Kohler A."/>
            <person name="Sanchez-Garcia M."/>
            <person name="Andreopoulos B."/>
            <person name="Barry K.W."/>
            <person name="Bonito G."/>
            <person name="Buee M."/>
            <person name="Carver A."/>
            <person name="Chen C."/>
            <person name="Cichocki N."/>
            <person name="Clum A."/>
            <person name="Culley D."/>
            <person name="Crous P.W."/>
            <person name="Fauchery L."/>
            <person name="Girlanda M."/>
            <person name="Hayes R."/>
            <person name="Keri Z."/>
            <person name="Labutti K."/>
            <person name="Lipzen A."/>
            <person name="Lombard V."/>
            <person name="Magnuson J."/>
            <person name="Maillard F."/>
            <person name="Morin E."/>
            <person name="Murat C."/>
            <person name="Nolan M."/>
            <person name="Ohm R."/>
            <person name="Pangilinan J."/>
            <person name="Pereira M."/>
            <person name="Perotto S."/>
            <person name="Peter M."/>
            <person name="Riley R."/>
            <person name="Sitrit Y."/>
            <person name="Stielow B."/>
            <person name="Szollosi G."/>
            <person name="Zifcakova L."/>
            <person name="Stursova M."/>
            <person name="Spatafora J.W."/>
            <person name="Tedersoo L."/>
            <person name="Vaario L.-M."/>
            <person name="Yamada A."/>
            <person name="Yan M."/>
            <person name="Wang P."/>
            <person name="Xu J."/>
            <person name="Bruns T."/>
            <person name="Baldrian P."/>
            <person name="Vilgalys R."/>
            <person name="Henrissat B."/>
            <person name="Grigoriev I.V."/>
            <person name="Hibbett D."/>
            <person name="Nagy L.G."/>
            <person name="Martin F.M."/>
        </authorList>
    </citation>
    <scope>NUCLEOTIDE SEQUENCE</scope>
    <source>
        <strain evidence="9">UH-Tt-Lm1</strain>
    </source>
</reference>
<sequence>MHPNPFTILEEARKSRKEYNSHATREALTNAVKLAFNQNTPRDFQLDMAEALILGLDATVVAGMGSGKTLPWAMPLLLGEYSSHSCIVISPLKALQADHAKFFSALGLAATAVNSDTWNDPVVKRNVIESKYRILLVSPEMCFRSPEFSELLRNPTWAKQFMYVVIDECHCVTQWGKTFRTTYSSTDKLRSFVAPSIPFLITSATLPPASFTEICQLLEISTSSAFHLNLGNDRSNLMPILWPMKGAAKDLNSLNFIVSGKGDLPRVVVYVNKKDLARIGCEHLRAKVAPDQRDQIDFLHASRSKWPQKRILELFQKGDINILFATEVVGMGTDLKNVTLVVQFMVPDTLSVWMQRAGRAGRSGSPSAAVLLYEPSVIQKVKGKLADESDGEDEDGGDLEERLHEGDDFRKKNVESSLRSYVLTEQCRRVVTDAYFGTP</sequence>
<proteinExistence type="inferred from homology"/>
<comment type="caution">
    <text evidence="9">The sequence shown here is derived from an EMBL/GenBank/DDBJ whole genome shotgun (WGS) entry which is preliminary data.</text>
</comment>
<dbReference type="InterPro" id="IPR011545">
    <property type="entry name" value="DEAD/DEAH_box_helicase_dom"/>
</dbReference>
<evidence type="ECO:0000256" key="5">
    <source>
        <dbReference type="ARBA" id="ARBA00034808"/>
    </source>
</evidence>
<dbReference type="PANTHER" id="PTHR13710">
    <property type="entry name" value="DNA HELICASE RECQ FAMILY MEMBER"/>
    <property type="match status" value="1"/>
</dbReference>
<dbReference type="Pfam" id="PF00271">
    <property type="entry name" value="Helicase_C"/>
    <property type="match status" value="1"/>
</dbReference>
<dbReference type="EC" id="5.6.2.4" evidence="5"/>
<comment type="similarity">
    <text evidence="1">Belongs to the helicase family. RecQ subfamily.</text>
</comment>
<dbReference type="PROSITE" id="PS51192">
    <property type="entry name" value="HELICASE_ATP_BIND_1"/>
    <property type="match status" value="1"/>
</dbReference>
<dbReference type="OrthoDB" id="2499463at2759"/>
<evidence type="ECO:0000256" key="1">
    <source>
        <dbReference type="ARBA" id="ARBA00005446"/>
    </source>
</evidence>
<keyword evidence="10" id="KW-1185">Reference proteome</keyword>
<evidence type="ECO:0000256" key="3">
    <source>
        <dbReference type="ARBA" id="ARBA00022840"/>
    </source>
</evidence>
<dbReference type="InterPro" id="IPR027417">
    <property type="entry name" value="P-loop_NTPase"/>
</dbReference>
<feature type="domain" description="Helicase ATP-binding" evidence="7">
    <location>
        <begin position="49"/>
        <end position="224"/>
    </location>
</feature>
<dbReference type="GO" id="GO:0000724">
    <property type="term" value="P:double-strand break repair via homologous recombination"/>
    <property type="evidence" value="ECO:0007669"/>
    <property type="project" value="TreeGrafter"/>
</dbReference>
<dbReference type="GO" id="GO:0005737">
    <property type="term" value="C:cytoplasm"/>
    <property type="evidence" value="ECO:0007669"/>
    <property type="project" value="TreeGrafter"/>
</dbReference>
<evidence type="ECO:0000256" key="2">
    <source>
        <dbReference type="ARBA" id="ARBA00022741"/>
    </source>
</evidence>
<feature type="domain" description="Helicase C-terminal" evidence="8">
    <location>
        <begin position="250"/>
        <end position="422"/>
    </location>
</feature>
<accession>A0A9P6LBS9</accession>
<evidence type="ECO:0000313" key="9">
    <source>
        <dbReference type="EMBL" id="KAF9791032.1"/>
    </source>
</evidence>
<organism evidence="9 10">
    <name type="scientific">Thelephora terrestris</name>
    <dbReference type="NCBI Taxonomy" id="56493"/>
    <lineage>
        <taxon>Eukaryota</taxon>
        <taxon>Fungi</taxon>
        <taxon>Dikarya</taxon>
        <taxon>Basidiomycota</taxon>
        <taxon>Agaricomycotina</taxon>
        <taxon>Agaricomycetes</taxon>
        <taxon>Thelephorales</taxon>
        <taxon>Thelephoraceae</taxon>
        <taxon>Thelephora</taxon>
    </lineage>
</organism>
<name>A0A9P6LBS9_9AGAM</name>
<evidence type="ECO:0000259" key="8">
    <source>
        <dbReference type="PROSITE" id="PS51194"/>
    </source>
</evidence>
<dbReference type="Proteomes" id="UP000736335">
    <property type="component" value="Unassembled WGS sequence"/>
</dbReference>
<dbReference type="SMART" id="SM00487">
    <property type="entry name" value="DEXDc"/>
    <property type="match status" value="1"/>
</dbReference>
<dbReference type="PROSITE" id="PS51194">
    <property type="entry name" value="HELICASE_CTER"/>
    <property type="match status" value="1"/>
</dbReference>
<dbReference type="GO" id="GO:0016787">
    <property type="term" value="F:hydrolase activity"/>
    <property type="evidence" value="ECO:0007669"/>
    <property type="project" value="UniProtKB-KW"/>
</dbReference>
<feature type="non-terminal residue" evidence="9">
    <location>
        <position position="439"/>
    </location>
</feature>
<evidence type="ECO:0000259" key="7">
    <source>
        <dbReference type="PROSITE" id="PS51192"/>
    </source>
</evidence>
<keyword evidence="3" id="KW-0067">ATP-binding</keyword>
<dbReference type="SMART" id="SM00490">
    <property type="entry name" value="HELICc"/>
    <property type="match status" value="1"/>
</dbReference>
<gene>
    <name evidence="9" type="ORF">BJ322DRAFT_999870</name>
</gene>
<dbReference type="InterPro" id="IPR014001">
    <property type="entry name" value="Helicase_ATP-bd"/>
</dbReference>
<dbReference type="GO" id="GO:0005694">
    <property type="term" value="C:chromosome"/>
    <property type="evidence" value="ECO:0007669"/>
    <property type="project" value="TreeGrafter"/>
</dbReference>
<dbReference type="GO" id="GO:0043138">
    <property type="term" value="F:3'-5' DNA helicase activity"/>
    <property type="evidence" value="ECO:0007669"/>
    <property type="project" value="UniProtKB-EC"/>
</dbReference>
<feature type="region of interest" description="Disordered" evidence="6">
    <location>
        <begin position="383"/>
        <end position="406"/>
    </location>
</feature>
<keyword evidence="2" id="KW-0547">Nucleotide-binding</keyword>
<dbReference type="Gene3D" id="3.40.50.300">
    <property type="entry name" value="P-loop containing nucleotide triphosphate hydrolases"/>
    <property type="match status" value="2"/>
</dbReference>
<comment type="catalytic activity">
    <reaction evidence="4">
        <text>Couples ATP hydrolysis with the unwinding of duplex DNA by translocating in the 3'-5' direction.</text>
        <dbReference type="EC" id="5.6.2.4"/>
    </reaction>
</comment>
<reference evidence="9" key="1">
    <citation type="journal article" date="2020" name="Nat. Commun.">
        <title>Large-scale genome sequencing of mycorrhizal fungi provides insights into the early evolution of symbiotic traits.</title>
        <authorList>
            <person name="Miyauchi S."/>
            <person name="Kiss E."/>
            <person name="Kuo A."/>
            <person name="Drula E."/>
            <person name="Kohler A."/>
            <person name="Sanchez-Garcia M."/>
            <person name="Morin E."/>
            <person name="Andreopoulos B."/>
            <person name="Barry K.W."/>
            <person name="Bonito G."/>
            <person name="Buee M."/>
            <person name="Carver A."/>
            <person name="Chen C."/>
            <person name="Cichocki N."/>
            <person name="Clum A."/>
            <person name="Culley D."/>
            <person name="Crous P.W."/>
            <person name="Fauchery L."/>
            <person name="Girlanda M."/>
            <person name="Hayes R.D."/>
            <person name="Keri Z."/>
            <person name="LaButti K."/>
            <person name="Lipzen A."/>
            <person name="Lombard V."/>
            <person name="Magnuson J."/>
            <person name="Maillard F."/>
            <person name="Murat C."/>
            <person name="Nolan M."/>
            <person name="Ohm R.A."/>
            <person name="Pangilinan J."/>
            <person name="Pereira M.F."/>
            <person name="Perotto S."/>
            <person name="Peter M."/>
            <person name="Pfister S."/>
            <person name="Riley R."/>
            <person name="Sitrit Y."/>
            <person name="Stielow J.B."/>
            <person name="Szollosi G."/>
            <person name="Zifcakova L."/>
            <person name="Stursova M."/>
            <person name="Spatafora J.W."/>
            <person name="Tedersoo L."/>
            <person name="Vaario L.M."/>
            <person name="Yamada A."/>
            <person name="Yan M."/>
            <person name="Wang P."/>
            <person name="Xu J."/>
            <person name="Bruns T."/>
            <person name="Baldrian P."/>
            <person name="Vilgalys R."/>
            <person name="Dunand C."/>
            <person name="Henrissat B."/>
            <person name="Grigoriev I.V."/>
            <person name="Hibbett D."/>
            <person name="Nagy L.G."/>
            <person name="Martin F.M."/>
        </authorList>
    </citation>
    <scope>NUCLEOTIDE SEQUENCE</scope>
    <source>
        <strain evidence="9">UH-Tt-Lm1</strain>
    </source>
</reference>
<dbReference type="SUPFAM" id="SSF52540">
    <property type="entry name" value="P-loop containing nucleoside triphosphate hydrolases"/>
    <property type="match status" value="1"/>
</dbReference>
<evidence type="ECO:0000256" key="6">
    <source>
        <dbReference type="SAM" id="MobiDB-lite"/>
    </source>
</evidence>
<keyword evidence="9" id="KW-0378">Hydrolase</keyword>
<dbReference type="AlphaFoldDB" id="A0A9P6LBS9"/>
<evidence type="ECO:0000313" key="10">
    <source>
        <dbReference type="Proteomes" id="UP000736335"/>
    </source>
</evidence>
<evidence type="ECO:0000256" key="4">
    <source>
        <dbReference type="ARBA" id="ARBA00034617"/>
    </source>
</evidence>
<dbReference type="GO" id="GO:0009378">
    <property type="term" value="F:four-way junction helicase activity"/>
    <property type="evidence" value="ECO:0007669"/>
    <property type="project" value="TreeGrafter"/>
</dbReference>
<protein>
    <recommendedName>
        <fullName evidence="5">DNA 3'-5' helicase</fullName>
        <ecNumber evidence="5">5.6.2.4</ecNumber>
    </recommendedName>
</protein>
<dbReference type="Pfam" id="PF00270">
    <property type="entry name" value="DEAD"/>
    <property type="match status" value="1"/>
</dbReference>
<dbReference type="GO" id="GO:0005524">
    <property type="term" value="F:ATP binding"/>
    <property type="evidence" value="ECO:0007669"/>
    <property type="project" value="UniProtKB-KW"/>
</dbReference>
<dbReference type="PANTHER" id="PTHR13710:SF154">
    <property type="entry name" value="RECQ HELICASE, PUTATIVE (AFU_ORTHOLOGUE AFUA_6G14720)-RELATED"/>
    <property type="match status" value="1"/>
</dbReference>